<dbReference type="Pfam" id="PF07332">
    <property type="entry name" value="Phage_holin_3_6"/>
    <property type="match status" value="1"/>
</dbReference>
<protein>
    <submittedName>
        <fullName evidence="2">Putative superfamily III holin-X</fullName>
    </submittedName>
</protein>
<keyword evidence="1" id="KW-0472">Membrane</keyword>
<dbReference type="Proteomes" id="UP000245535">
    <property type="component" value="Unassembled WGS sequence"/>
</dbReference>
<proteinExistence type="predicted"/>
<accession>A0A315ZI12</accession>
<sequence>MTSSTGKDPLNQAQKNSLNTFTETIVKMLEAYFKLFKLEAKASLTNIFSIVIICSVALILLSLLLLFASIGTAHLISYSLGWPEFAGFFLISLFYLLIILLIYWKRRWIWTQLYVFLDKFDSEL</sequence>
<feature type="transmembrane region" description="Helical" evidence="1">
    <location>
        <begin position="47"/>
        <end position="73"/>
    </location>
</feature>
<feature type="transmembrane region" description="Helical" evidence="1">
    <location>
        <begin position="85"/>
        <end position="104"/>
    </location>
</feature>
<gene>
    <name evidence="2" type="ORF">BC781_1011335</name>
</gene>
<dbReference type="InterPro" id="IPR009937">
    <property type="entry name" value="Phage_holin_3_6"/>
</dbReference>
<organism evidence="2 3">
    <name type="scientific">Sediminitomix flava</name>
    <dbReference type="NCBI Taxonomy" id="379075"/>
    <lineage>
        <taxon>Bacteria</taxon>
        <taxon>Pseudomonadati</taxon>
        <taxon>Bacteroidota</taxon>
        <taxon>Cytophagia</taxon>
        <taxon>Cytophagales</taxon>
        <taxon>Flammeovirgaceae</taxon>
        <taxon>Sediminitomix</taxon>
    </lineage>
</organism>
<dbReference type="EMBL" id="QGDO01000001">
    <property type="protein sequence ID" value="PWJ44942.1"/>
    <property type="molecule type" value="Genomic_DNA"/>
</dbReference>
<evidence type="ECO:0000313" key="2">
    <source>
        <dbReference type="EMBL" id="PWJ44942.1"/>
    </source>
</evidence>
<keyword evidence="3" id="KW-1185">Reference proteome</keyword>
<evidence type="ECO:0000313" key="3">
    <source>
        <dbReference type="Proteomes" id="UP000245535"/>
    </source>
</evidence>
<reference evidence="2 3" key="1">
    <citation type="submission" date="2018-03" db="EMBL/GenBank/DDBJ databases">
        <title>Genomic Encyclopedia of Archaeal and Bacterial Type Strains, Phase II (KMG-II): from individual species to whole genera.</title>
        <authorList>
            <person name="Goeker M."/>
        </authorList>
    </citation>
    <scope>NUCLEOTIDE SEQUENCE [LARGE SCALE GENOMIC DNA]</scope>
    <source>
        <strain evidence="2 3">DSM 28229</strain>
    </source>
</reference>
<dbReference type="AlphaFoldDB" id="A0A315ZI12"/>
<name>A0A315ZI12_SEDFL</name>
<keyword evidence="1" id="KW-0812">Transmembrane</keyword>
<evidence type="ECO:0000256" key="1">
    <source>
        <dbReference type="SAM" id="Phobius"/>
    </source>
</evidence>
<keyword evidence="1" id="KW-1133">Transmembrane helix</keyword>
<comment type="caution">
    <text evidence="2">The sequence shown here is derived from an EMBL/GenBank/DDBJ whole genome shotgun (WGS) entry which is preliminary data.</text>
</comment>
<dbReference type="RefSeq" id="WP_109616404.1">
    <property type="nucleotide sequence ID" value="NZ_QGDO01000001.1"/>
</dbReference>